<sequence length="134" mass="14175">MPFTRASALCTASTVFATIFVGFGINAILRPAHALTFFELVMSPSISAADQNLIEAMTVIYGARDIFIGCAIYVAAFFGKGKSGEKVLGWILLATAAQAVVDGVVCKWMVGDGEWAHWGYAPVVAITGALLIRS</sequence>
<dbReference type="Proteomes" id="UP000799755">
    <property type="component" value="Unassembled WGS sequence"/>
</dbReference>
<name>A0ACB6QQZ5_9PLEO</name>
<dbReference type="EMBL" id="MU003515">
    <property type="protein sequence ID" value="KAF2468515.1"/>
    <property type="molecule type" value="Genomic_DNA"/>
</dbReference>
<evidence type="ECO:0000313" key="2">
    <source>
        <dbReference type="Proteomes" id="UP000799755"/>
    </source>
</evidence>
<reference evidence="1" key="1">
    <citation type="journal article" date="2020" name="Stud. Mycol.">
        <title>101 Dothideomycetes genomes: a test case for predicting lifestyles and emergence of pathogens.</title>
        <authorList>
            <person name="Haridas S."/>
            <person name="Albert R."/>
            <person name="Binder M."/>
            <person name="Bloem J."/>
            <person name="Labutti K."/>
            <person name="Salamov A."/>
            <person name="Andreopoulos B."/>
            <person name="Baker S."/>
            <person name="Barry K."/>
            <person name="Bills G."/>
            <person name="Bluhm B."/>
            <person name="Cannon C."/>
            <person name="Castanera R."/>
            <person name="Culley D."/>
            <person name="Daum C."/>
            <person name="Ezra D."/>
            <person name="Gonzalez J."/>
            <person name="Henrissat B."/>
            <person name="Kuo A."/>
            <person name="Liang C."/>
            <person name="Lipzen A."/>
            <person name="Lutzoni F."/>
            <person name="Magnuson J."/>
            <person name="Mondo S."/>
            <person name="Nolan M."/>
            <person name="Ohm R."/>
            <person name="Pangilinan J."/>
            <person name="Park H.-J."/>
            <person name="Ramirez L."/>
            <person name="Alfaro M."/>
            <person name="Sun H."/>
            <person name="Tritt A."/>
            <person name="Yoshinaga Y."/>
            <person name="Zwiers L.-H."/>
            <person name="Turgeon B."/>
            <person name="Goodwin S."/>
            <person name="Spatafora J."/>
            <person name="Crous P."/>
            <person name="Grigoriev I."/>
        </authorList>
    </citation>
    <scope>NUCLEOTIDE SEQUENCE</scope>
    <source>
        <strain evidence="1">ATCC 200398</strain>
    </source>
</reference>
<gene>
    <name evidence="1" type="ORF">BDR25DRAFT_290227</name>
</gene>
<organism evidence="1 2">
    <name type="scientific">Lindgomyces ingoldianus</name>
    <dbReference type="NCBI Taxonomy" id="673940"/>
    <lineage>
        <taxon>Eukaryota</taxon>
        <taxon>Fungi</taxon>
        <taxon>Dikarya</taxon>
        <taxon>Ascomycota</taxon>
        <taxon>Pezizomycotina</taxon>
        <taxon>Dothideomycetes</taxon>
        <taxon>Pleosporomycetidae</taxon>
        <taxon>Pleosporales</taxon>
        <taxon>Lindgomycetaceae</taxon>
        <taxon>Lindgomyces</taxon>
    </lineage>
</organism>
<evidence type="ECO:0000313" key="1">
    <source>
        <dbReference type="EMBL" id="KAF2468515.1"/>
    </source>
</evidence>
<keyword evidence="2" id="KW-1185">Reference proteome</keyword>
<proteinExistence type="predicted"/>
<accession>A0ACB6QQZ5</accession>
<protein>
    <submittedName>
        <fullName evidence="1">Integral membrane protein</fullName>
    </submittedName>
</protein>
<comment type="caution">
    <text evidence="1">The sequence shown here is derived from an EMBL/GenBank/DDBJ whole genome shotgun (WGS) entry which is preliminary data.</text>
</comment>